<dbReference type="SUPFAM" id="SSF51735">
    <property type="entry name" value="NAD(P)-binding Rossmann-fold domains"/>
    <property type="match status" value="1"/>
</dbReference>
<dbReference type="GO" id="GO:0004488">
    <property type="term" value="F:methylenetetrahydrofolate dehydrogenase (NADP+) activity"/>
    <property type="evidence" value="ECO:0007669"/>
    <property type="project" value="InterPro"/>
</dbReference>
<comment type="similarity">
    <text evidence="3">Belongs to the lyase 1 family. Adenylosuccinate lyase subfamily.</text>
</comment>
<dbReference type="Pfam" id="PF02882">
    <property type="entry name" value="THF_DHG_CYH_C"/>
    <property type="match status" value="1"/>
</dbReference>
<dbReference type="InterPro" id="IPR000672">
    <property type="entry name" value="THF_DH/CycHdrlase"/>
</dbReference>
<dbReference type="GO" id="GO:0004018">
    <property type="term" value="F:N6-(1,2-dicarboxyethyl)AMP AMP-lyase (fumarate-forming) activity"/>
    <property type="evidence" value="ECO:0007669"/>
    <property type="project" value="InterPro"/>
</dbReference>
<organism evidence="19 20">
    <name type="scientific">Potamilus streckersoni</name>
    <dbReference type="NCBI Taxonomy" id="2493646"/>
    <lineage>
        <taxon>Eukaryota</taxon>
        <taxon>Metazoa</taxon>
        <taxon>Spiralia</taxon>
        <taxon>Lophotrochozoa</taxon>
        <taxon>Mollusca</taxon>
        <taxon>Bivalvia</taxon>
        <taxon>Autobranchia</taxon>
        <taxon>Heteroconchia</taxon>
        <taxon>Palaeoheterodonta</taxon>
        <taxon>Unionida</taxon>
        <taxon>Unionoidea</taxon>
        <taxon>Unionidae</taxon>
        <taxon>Ambleminae</taxon>
        <taxon>Lampsilini</taxon>
        <taxon>Potamilus</taxon>
    </lineage>
</organism>
<accession>A0AAE0VLX0</accession>
<keyword evidence="13" id="KW-0511">Multifunctional enzyme</keyword>
<evidence type="ECO:0000256" key="5">
    <source>
        <dbReference type="ARBA" id="ARBA00012339"/>
    </source>
</evidence>
<dbReference type="SUPFAM" id="SSF53223">
    <property type="entry name" value="Aminoacid dehydrogenase-like, N-terminal domain"/>
    <property type="match status" value="1"/>
</dbReference>
<dbReference type="SUPFAM" id="SSF48557">
    <property type="entry name" value="L-aspartase-like"/>
    <property type="match status" value="1"/>
</dbReference>
<dbReference type="CDD" id="cd01080">
    <property type="entry name" value="NAD_bind_m-THF_DH_Cyclohyd"/>
    <property type="match status" value="1"/>
</dbReference>
<dbReference type="FunFam" id="3.40.50.720:FF:000189">
    <property type="entry name" value="Bifunctional protein FolD"/>
    <property type="match status" value="1"/>
</dbReference>
<name>A0AAE0VLX0_9BIVA</name>
<dbReference type="InterPro" id="IPR046346">
    <property type="entry name" value="Aminoacid_DH-like_N_sf"/>
</dbReference>
<comment type="pathway">
    <text evidence="1">Purine metabolism; IMP biosynthesis via de novo pathway; 5-amino-1-(5-phospho-D-ribosyl)imidazole-4-carboxamide from 5-amino-1-(5-phospho-D-ribosyl)imidazole-4-carboxylate: step 2/2.</text>
</comment>
<dbReference type="GO" id="GO:0006730">
    <property type="term" value="P:one-carbon metabolic process"/>
    <property type="evidence" value="ECO:0007669"/>
    <property type="project" value="UniProtKB-KW"/>
</dbReference>
<dbReference type="GO" id="GO:0004477">
    <property type="term" value="F:methenyltetrahydrofolate cyclohydrolase activity"/>
    <property type="evidence" value="ECO:0007669"/>
    <property type="project" value="UniProtKB-EC"/>
</dbReference>
<dbReference type="FunFam" id="1.20.200.10:FF:000008">
    <property type="entry name" value="Adenylosuccinate lyase"/>
    <property type="match status" value="1"/>
</dbReference>
<comment type="catalytic activity">
    <reaction evidence="16">
        <text>(6R)-5,10-methenyltetrahydrofolate + H2O = (6R)-10-formyltetrahydrofolate + H(+)</text>
        <dbReference type="Rhea" id="RHEA:23700"/>
        <dbReference type="ChEBI" id="CHEBI:15377"/>
        <dbReference type="ChEBI" id="CHEBI:15378"/>
        <dbReference type="ChEBI" id="CHEBI:57455"/>
        <dbReference type="ChEBI" id="CHEBI:195366"/>
        <dbReference type="EC" id="3.5.4.9"/>
    </reaction>
</comment>
<feature type="domain" description="Adenylosuccinate lyase C-terminal" evidence="18">
    <location>
        <begin position="330"/>
        <end position="411"/>
    </location>
</feature>
<keyword evidence="12" id="KW-0456">Lyase</keyword>
<dbReference type="Gene3D" id="3.40.50.720">
    <property type="entry name" value="NAD(P)-binding Rossmann-like Domain"/>
    <property type="match status" value="1"/>
</dbReference>
<dbReference type="SMART" id="SM00998">
    <property type="entry name" value="ADSL_C"/>
    <property type="match status" value="1"/>
</dbReference>
<reference evidence="19" key="3">
    <citation type="submission" date="2023-05" db="EMBL/GenBank/DDBJ databases">
        <authorList>
            <person name="Smith C.H."/>
        </authorList>
    </citation>
    <scope>NUCLEOTIDE SEQUENCE</scope>
    <source>
        <strain evidence="19">CHS0354</strain>
        <tissue evidence="19">Mantle</tissue>
    </source>
</reference>
<dbReference type="InterPro" id="IPR008948">
    <property type="entry name" value="L-Aspartase-like"/>
</dbReference>
<keyword evidence="10" id="KW-0378">Hydrolase</keyword>
<evidence type="ECO:0000256" key="7">
    <source>
        <dbReference type="ARBA" id="ARBA00017058"/>
    </source>
</evidence>
<dbReference type="HAMAP" id="MF_01576">
    <property type="entry name" value="THF_DHG_CYH"/>
    <property type="match status" value="1"/>
</dbReference>
<evidence type="ECO:0000256" key="14">
    <source>
        <dbReference type="ARBA" id="ARBA00024477"/>
    </source>
</evidence>
<evidence type="ECO:0000256" key="16">
    <source>
        <dbReference type="ARBA" id="ARBA00036357"/>
    </source>
</evidence>
<evidence type="ECO:0000313" key="19">
    <source>
        <dbReference type="EMBL" id="KAK3582421.1"/>
    </source>
</evidence>
<evidence type="ECO:0000256" key="17">
    <source>
        <dbReference type="ARBA" id="ARBA00049115"/>
    </source>
</evidence>
<comment type="subunit">
    <text evidence="4">Homodimer.</text>
</comment>
<dbReference type="Gene3D" id="1.20.200.10">
    <property type="entry name" value="Fumarase/aspartase (Central domain)"/>
    <property type="match status" value="1"/>
</dbReference>
<dbReference type="FunFam" id="1.10.40.30:FF:000007">
    <property type="entry name" value="Adenylosuccinate lyase"/>
    <property type="match status" value="1"/>
</dbReference>
<dbReference type="PROSITE" id="PS00163">
    <property type="entry name" value="FUMARATE_LYASES"/>
    <property type="match status" value="1"/>
</dbReference>
<dbReference type="Pfam" id="PF00763">
    <property type="entry name" value="THF_DHG_CYH"/>
    <property type="match status" value="1"/>
</dbReference>
<dbReference type="InterPro" id="IPR004769">
    <property type="entry name" value="Pur_lyase"/>
</dbReference>
<evidence type="ECO:0000259" key="18">
    <source>
        <dbReference type="SMART" id="SM00998"/>
    </source>
</evidence>
<gene>
    <name evidence="19" type="ORF">CHS0354_023967</name>
</gene>
<dbReference type="PANTHER" id="PTHR43172:SF1">
    <property type="entry name" value="ADENYLOSUCCINATE LYASE"/>
    <property type="match status" value="1"/>
</dbReference>
<dbReference type="InterPro" id="IPR036291">
    <property type="entry name" value="NAD(P)-bd_dom_sf"/>
</dbReference>
<evidence type="ECO:0000256" key="13">
    <source>
        <dbReference type="ARBA" id="ARBA00023268"/>
    </source>
</evidence>
<dbReference type="InterPro" id="IPR022761">
    <property type="entry name" value="Fumarate_lyase_N"/>
</dbReference>
<evidence type="ECO:0000256" key="11">
    <source>
        <dbReference type="ARBA" id="ARBA00023002"/>
    </source>
</evidence>
<evidence type="ECO:0000313" key="20">
    <source>
        <dbReference type="Proteomes" id="UP001195483"/>
    </source>
</evidence>
<dbReference type="Gene3D" id="3.40.50.10860">
    <property type="entry name" value="Leucine Dehydrogenase, chain A, domain 1"/>
    <property type="match status" value="1"/>
</dbReference>
<dbReference type="Gene3D" id="1.10.275.10">
    <property type="entry name" value="Fumarase/aspartase (N-terminal domain)"/>
    <property type="match status" value="1"/>
</dbReference>
<protein>
    <recommendedName>
        <fullName evidence="7">Adenylosuccinate lyase</fullName>
        <ecNumber evidence="6">3.5.4.9</ecNumber>
        <ecNumber evidence="5">4.3.2.2</ecNumber>
    </recommendedName>
    <alternativeName>
        <fullName evidence="15">Adenylosuccinase</fullName>
    </alternativeName>
</protein>
<keyword evidence="8" id="KW-0554">One-carbon metabolism</keyword>
<dbReference type="Gene3D" id="1.10.40.30">
    <property type="entry name" value="Fumarase/aspartase (C-terminal domain)"/>
    <property type="match status" value="1"/>
</dbReference>
<dbReference type="NCBIfam" id="TIGR00928">
    <property type="entry name" value="purB"/>
    <property type="match status" value="1"/>
</dbReference>
<evidence type="ECO:0000256" key="1">
    <source>
        <dbReference type="ARBA" id="ARBA00004706"/>
    </source>
</evidence>
<reference evidence="19" key="1">
    <citation type="journal article" date="2021" name="Genome Biol. Evol.">
        <title>A High-Quality Reference Genome for a Parasitic Bivalve with Doubly Uniparental Inheritance (Bivalvia: Unionida).</title>
        <authorList>
            <person name="Smith C.H."/>
        </authorList>
    </citation>
    <scope>NUCLEOTIDE SEQUENCE</scope>
    <source>
        <strain evidence="19">CHS0354</strain>
    </source>
</reference>
<comment type="catalytic activity">
    <reaction evidence="17">
        <text>N(6)-(1,2-dicarboxyethyl)-AMP = fumarate + AMP</text>
        <dbReference type="Rhea" id="RHEA:16853"/>
        <dbReference type="ChEBI" id="CHEBI:29806"/>
        <dbReference type="ChEBI" id="CHEBI:57567"/>
        <dbReference type="ChEBI" id="CHEBI:456215"/>
        <dbReference type="EC" id="4.3.2.2"/>
    </reaction>
    <physiologicalReaction direction="left-to-right" evidence="17">
        <dbReference type="Rhea" id="RHEA:16854"/>
    </physiologicalReaction>
</comment>
<dbReference type="EC" id="3.5.4.9" evidence="6"/>
<dbReference type="InterPro" id="IPR020630">
    <property type="entry name" value="THF_DH/CycHdrlase_cat_dom"/>
</dbReference>
<dbReference type="AlphaFoldDB" id="A0AAE0VLX0"/>
<evidence type="ECO:0000256" key="10">
    <source>
        <dbReference type="ARBA" id="ARBA00022801"/>
    </source>
</evidence>
<dbReference type="PRINTS" id="PR00085">
    <property type="entry name" value="THFDHDRGNASE"/>
</dbReference>
<comment type="caution">
    <text evidence="19">The sequence shown here is derived from an EMBL/GenBank/DDBJ whole genome shotgun (WGS) entry which is preliminary data.</text>
</comment>
<dbReference type="InterPro" id="IPR024083">
    <property type="entry name" value="Fumarase/histidase_N"/>
</dbReference>
<evidence type="ECO:0000256" key="4">
    <source>
        <dbReference type="ARBA" id="ARBA00011738"/>
    </source>
</evidence>
<dbReference type="InterPro" id="IPR020631">
    <property type="entry name" value="THF_DH/CycHdrlase_NAD-bd_dom"/>
</dbReference>
<dbReference type="GO" id="GO:0070626">
    <property type="term" value="F:(S)-2-(5-amino-1-(5-phospho-D-ribosyl)imidazole-4-carboxamido) succinate lyase (fumarate-forming) activity"/>
    <property type="evidence" value="ECO:0007669"/>
    <property type="project" value="TreeGrafter"/>
</dbReference>
<sequence length="683" mass="75673">MQHWLNIEILAVEARVSLGDVPRSDFEIIKSKASFNVSRVLEIESTVKHDIIAFLTNVAEHVGESSRFIHQGLTSSDILDTALSLQMRDAGNILLSDLGNLLDVLKLRALEHKYTLQIGRTHGIHAEPITFGLKIAFFYEEMKRNRVRLQRAVEGICVGKLSGAVGTFEHLLPKVEEYVCKALGLLPESVSTQIISRDRHAEYLTTLAIIASSLERFSVECRHLQRTELREVEEFFSEGQKGSSAMPHKRNPITFERISGLARIIRSNAQAGLENIVLWHERDISHSSVERIILPDSTIGLCYCFRALTESVRSLIVYPDAMIQNFSKSFGLVSSQTVLLALIEKGLTREVAYRLVQGAAMQSWKTNVHLKDVLIADSNITRYLSDEELNSIFSKGKPAANRVKNEIKELVSKRVNLGNRPPGLGVIIVGENPASQAYVRNKVRSCAEVGFKSLLIELPVHVPESMLLEHIYGLNLDNTIDGILVQQPLPTHINEFNITMAILPEKDVDGFHPVNVGKLSLGRLNDTHVSCTPLGIIELLSHYSIDISGKHAVIVGRSNIVGKPLASLLLQKKPFLNATVTMCHSNTKDISYFTKQADILIAAIGIPYFIKMPMIKRGSVIVDVGINRVDDALSNTGFKLVGDVDFGEVSREAFAITPVPGGVGLMTIAMLLRNTFNAYIKKL</sequence>
<dbReference type="EMBL" id="JAEAOA010001427">
    <property type="protein sequence ID" value="KAK3582421.1"/>
    <property type="molecule type" value="Genomic_DNA"/>
</dbReference>
<keyword evidence="20" id="KW-1185">Reference proteome</keyword>
<evidence type="ECO:0000256" key="12">
    <source>
        <dbReference type="ARBA" id="ARBA00023239"/>
    </source>
</evidence>
<proteinExistence type="inferred from homology"/>
<dbReference type="GO" id="GO:0005829">
    <property type="term" value="C:cytosol"/>
    <property type="evidence" value="ECO:0007669"/>
    <property type="project" value="TreeGrafter"/>
</dbReference>
<evidence type="ECO:0000256" key="2">
    <source>
        <dbReference type="ARBA" id="ARBA00004734"/>
    </source>
</evidence>
<evidence type="ECO:0000256" key="9">
    <source>
        <dbReference type="ARBA" id="ARBA00022755"/>
    </source>
</evidence>
<dbReference type="FunFam" id="3.40.50.10860:FF:000005">
    <property type="entry name" value="C-1-tetrahydrofolate synthase, cytoplasmic, putative"/>
    <property type="match status" value="1"/>
</dbReference>
<dbReference type="EC" id="4.3.2.2" evidence="5"/>
<evidence type="ECO:0000256" key="3">
    <source>
        <dbReference type="ARBA" id="ARBA00008273"/>
    </source>
</evidence>
<dbReference type="Pfam" id="PF00206">
    <property type="entry name" value="Lyase_1"/>
    <property type="match status" value="1"/>
</dbReference>
<dbReference type="InterPro" id="IPR019468">
    <property type="entry name" value="AdenyloSucc_lyase_C"/>
</dbReference>
<evidence type="ECO:0000256" key="8">
    <source>
        <dbReference type="ARBA" id="ARBA00022563"/>
    </source>
</evidence>
<dbReference type="InterPro" id="IPR020557">
    <property type="entry name" value="Fumarate_lyase_CS"/>
</dbReference>
<evidence type="ECO:0000256" key="15">
    <source>
        <dbReference type="ARBA" id="ARBA00030717"/>
    </source>
</evidence>
<dbReference type="Pfam" id="PF10397">
    <property type="entry name" value="ADSL_C"/>
    <property type="match status" value="1"/>
</dbReference>
<comment type="pathway">
    <text evidence="2">Purine metabolism; AMP biosynthesis via de novo pathway; AMP from IMP: step 2/2.</text>
</comment>
<evidence type="ECO:0000256" key="6">
    <source>
        <dbReference type="ARBA" id="ARBA00012776"/>
    </source>
</evidence>
<dbReference type="Proteomes" id="UP001195483">
    <property type="component" value="Unassembled WGS sequence"/>
</dbReference>
<keyword evidence="9" id="KW-0658">Purine biosynthesis</keyword>
<dbReference type="PANTHER" id="PTHR43172">
    <property type="entry name" value="ADENYLOSUCCINATE LYASE"/>
    <property type="match status" value="1"/>
</dbReference>
<dbReference type="CDD" id="cd01360">
    <property type="entry name" value="Adenylsuccinate_lyase_1"/>
    <property type="match status" value="1"/>
</dbReference>
<dbReference type="GO" id="GO:0044208">
    <property type="term" value="P:'de novo' AMP biosynthetic process"/>
    <property type="evidence" value="ECO:0007669"/>
    <property type="project" value="TreeGrafter"/>
</dbReference>
<keyword evidence="11" id="KW-0560">Oxidoreductase</keyword>
<comment type="catalytic activity">
    <reaction evidence="14">
        <text>(2S)-2-[5-amino-1-(5-phospho-beta-D-ribosyl)imidazole-4-carboxamido]succinate = 5-amino-1-(5-phospho-beta-D-ribosyl)imidazole-4-carboxamide + fumarate</text>
        <dbReference type="Rhea" id="RHEA:23920"/>
        <dbReference type="ChEBI" id="CHEBI:29806"/>
        <dbReference type="ChEBI" id="CHEBI:58443"/>
        <dbReference type="ChEBI" id="CHEBI:58475"/>
        <dbReference type="EC" id="4.3.2.2"/>
    </reaction>
    <physiologicalReaction direction="left-to-right" evidence="14">
        <dbReference type="Rhea" id="RHEA:23921"/>
    </physiologicalReaction>
</comment>
<reference evidence="19" key="2">
    <citation type="journal article" date="2021" name="Genome Biol. Evol.">
        <title>Developing a high-quality reference genome for a parasitic bivalve with doubly uniparental inheritance (Bivalvia: Unionida).</title>
        <authorList>
            <person name="Smith C.H."/>
        </authorList>
    </citation>
    <scope>NUCLEOTIDE SEQUENCE</scope>
    <source>
        <strain evidence="19">CHS0354</strain>
        <tissue evidence="19">Mantle</tissue>
    </source>
</reference>